<dbReference type="HAMAP" id="MF_01020">
    <property type="entry name" value="HisE"/>
    <property type="match status" value="1"/>
</dbReference>
<evidence type="ECO:0000256" key="3">
    <source>
        <dbReference type="ARBA" id="ARBA00004496"/>
    </source>
</evidence>
<feature type="domain" description="Phosphoribosyl-AMP cyclohydrolase" evidence="16">
    <location>
        <begin position="27"/>
        <end position="100"/>
    </location>
</feature>
<evidence type="ECO:0000256" key="7">
    <source>
        <dbReference type="ARBA" id="ARBA00008299"/>
    </source>
</evidence>
<protein>
    <recommendedName>
        <fullName evidence="15">Histidine biosynthesis bifunctional protein HisIE</fullName>
    </recommendedName>
    <domain>
        <recommendedName>
            <fullName evidence="15">Phosphoribosyl-AMP cyclohydrolase</fullName>
            <shortName evidence="15">PRA-CH</shortName>
            <ecNumber evidence="15">3.5.4.19</ecNumber>
        </recommendedName>
    </domain>
    <domain>
        <recommendedName>
            <fullName evidence="15">Phosphoribosyl-ATP pyrophosphatase</fullName>
            <shortName evidence="15">PRA-PH</shortName>
            <ecNumber evidence="15">3.6.1.31</ecNumber>
        </recommendedName>
    </domain>
</protein>
<dbReference type="Gene3D" id="3.10.20.810">
    <property type="entry name" value="Phosphoribosyl-AMP cyclohydrolase"/>
    <property type="match status" value="1"/>
</dbReference>
<dbReference type="EC" id="3.5.4.19" evidence="15"/>
<feature type="region of interest" description="Phosphoribosyl-ATP pyrophosphohydrolase" evidence="15">
    <location>
        <begin position="115"/>
        <end position="210"/>
    </location>
</feature>
<dbReference type="Proteomes" id="UP000006443">
    <property type="component" value="Unassembled WGS sequence"/>
</dbReference>
<gene>
    <name evidence="15" type="primary">hisI</name>
    <name evidence="15" type="synonym">hisIE</name>
    <name evidence="17" type="ORF">DealDRAFT_1403</name>
</gene>
<evidence type="ECO:0000256" key="15">
    <source>
        <dbReference type="HAMAP-Rule" id="MF_01019"/>
    </source>
</evidence>
<dbReference type="RefSeq" id="WP_008516132.1">
    <property type="nucleotide sequence ID" value="NZ_ACJM01000006.1"/>
</dbReference>
<keyword evidence="9 15" id="KW-0028">Amino-acid biosynthesis</keyword>
<dbReference type="GO" id="GO:0004635">
    <property type="term" value="F:phosphoribosyl-AMP cyclohydrolase activity"/>
    <property type="evidence" value="ECO:0007669"/>
    <property type="project" value="UniProtKB-UniRule"/>
</dbReference>
<dbReference type="NCBIfam" id="NF001611">
    <property type="entry name" value="PRK00400.1-3"/>
    <property type="match status" value="1"/>
</dbReference>
<comment type="similarity">
    <text evidence="6 15">In the C-terminal section; belongs to the PRA-PH family.</text>
</comment>
<organism evidence="17 18">
    <name type="scientific">Dethiobacter alkaliphilus AHT 1</name>
    <dbReference type="NCBI Taxonomy" id="555088"/>
    <lineage>
        <taxon>Bacteria</taxon>
        <taxon>Bacillati</taxon>
        <taxon>Bacillota</taxon>
        <taxon>Dethiobacteria</taxon>
        <taxon>Dethiobacterales</taxon>
        <taxon>Dethiobacteraceae</taxon>
        <taxon>Dethiobacter</taxon>
    </lineage>
</organism>
<dbReference type="UniPathway" id="UPA00031">
    <property type="reaction ID" value="UER00007"/>
</dbReference>
<dbReference type="STRING" id="555088.DealDRAFT_1403"/>
<comment type="pathway">
    <text evidence="5 15">Amino-acid biosynthesis; L-histidine biosynthesis; L-histidine from 5-phospho-alpha-D-ribose 1-diphosphate: step 2/9.</text>
</comment>
<dbReference type="Pfam" id="PF01502">
    <property type="entry name" value="PRA-CH"/>
    <property type="match status" value="1"/>
</dbReference>
<dbReference type="SUPFAM" id="SSF101386">
    <property type="entry name" value="all-alpha NTP pyrophosphatases"/>
    <property type="match status" value="1"/>
</dbReference>
<evidence type="ECO:0000256" key="6">
    <source>
        <dbReference type="ARBA" id="ARBA00007731"/>
    </source>
</evidence>
<evidence type="ECO:0000256" key="4">
    <source>
        <dbReference type="ARBA" id="ARBA00005169"/>
    </source>
</evidence>
<comment type="similarity">
    <text evidence="7 15">In the N-terminal section; belongs to the PRA-CH family.</text>
</comment>
<dbReference type="InterPro" id="IPR026660">
    <property type="entry name" value="PRA-CH"/>
</dbReference>
<keyword evidence="11 15" id="KW-0378">Hydrolase</keyword>
<comment type="pathway">
    <text evidence="4 15">Amino-acid biosynthesis; L-histidine biosynthesis; L-histidine from 5-phospho-alpha-D-ribose 1-diphosphate: step 3/9.</text>
</comment>
<keyword evidence="8 15" id="KW-0963">Cytoplasm</keyword>
<evidence type="ECO:0000313" key="18">
    <source>
        <dbReference type="Proteomes" id="UP000006443"/>
    </source>
</evidence>
<dbReference type="eggNOG" id="COG0140">
    <property type="taxonomic scope" value="Bacteria"/>
</dbReference>
<dbReference type="GO" id="GO:0005737">
    <property type="term" value="C:cytoplasm"/>
    <property type="evidence" value="ECO:0007669"/>
    <property type="project" value="UniProtKB-SubCell"/>
</dbReference>
<keyword evidence="12 15" id="KW-0067">ATP-binding</keyword>
<dbReference type="GO" id="GO:0004636">
    <property type="term" value="F:phosphoribosyl-ATP diphosphatase activity"/>
    <property type="evidence" value="ECO:0007669"/>
    <property type="project" value="UniProtKB-UniRule"/>
</dbReference>
<evidence type="ECO:0000256" key="1">
    <source>
        <dbReference type="ARBA" id="ARBA00000024"/>
    </source>
</evidence>
<proteinExistence type="inferred from homology"/>
<dbReference type="GO" id="GO:0000105">
    <property type="term" value="P:L-histidine biosynthetic process"/>
    <property type="evidence" value="ECO:0007669"/>
    <property type="project" value="UniProtKB-UniRule"/>
</dbReference>
<dbReference type="GO" id="GO:0005524">
    <property type="term" value="F:ATP binding"/>
    <property type="evidence" value="ECO:0007669"/>
    <property type="project" value="UniProtKB-KW"/>
</dbReference>
<evidence type="ECO:0000256" key="11">
    <source>
        <dbReference type="ARBA" id="ARBA00022801"/>
    </source>
</evidence>
<dbReference type="InterPro" id="IPR008179">
    <property type="entry name" value="HisE"/>
</dbReference>
<dbReference type="eggNOG" id="COG0139">
    <property type="taxonomic scope" value="Bacteria"/>
</dbReference>
<dbReference type="InterPro" id="IPR021130">
    <property type="entry name" value="PRib-ATP_PPHydrolase-like"/>
</dbReference>
<dbReference type="NCBIfam" id="NF002747">
    <property type="entry name" value="PRK02759.1"/>
    <property type="match status" value="1"/>
</dbReference>
<evidence type="ECO:0000256" key="8">
    <source>
        <dbReference type="ARBA" id="ARBA00022490"/>
    </source>
</evidence>
<dbReference type="FunFam" id="3.10.20.810:FF:000001">
    <property type="entry name" value="Histidine biosynthesis bifunctional protein HisIE"/>
    <property type="match status" value="1"/>
</dbReference>
<keyword evidence="14 15" id="KW-0511">Multifunctional enzyme</keyword>
<evidence type="ECO:0000256" key="5">
    <source>
        <dbReference type="ARBA" id="ARBA00005204"/>
    </source>
</evidence>
<dbReference type="EMBL" id="ACJM01000006">
    <property type="protein sequence ID" value="EEG77683.1"/>
    <property type="molecule type" value="Genomic_DNA"/>
</dbReference>
<reference evidence="17 18" key="1">
    <citation type="submission" date="2009-02" db="EMBL/GenBank/DDBJ databases">
        <title>Sequencing of the draft genome and assembly of Dethiobacter alkaliphilus AHT 1.</title>
        <authorList>
            <consortium name="US DOE Joint Genome Institute (JGI-PGF)"/>
            <person name="Lucas S."/>
            <person name="Copeland A."/>
            <person name="Lapidus A."/>
            <person name="Glavina del Rio T."/>
            <person name="Dalin E."/>
            <person name="Tice H."/>
            <person name="Bruce D."/>
            <person name="Goodwin L."/>
            <person name="Pitluck S."/>
            <person name="Larimer F."/>
            <person name="Land M.L."/>
            <person name="Hauser L."/>
            <person name="Muyzer G."/>
        </authorList>
    </citation>
    <scope>NUCLEOTIDE SEQUENCE [LARGE SCALE GENOMIC DNA]</scope>
    <source>
        <strain evidence="17 18">AHT 1</strain>
    </source>
</reference>
<dbReference type="InterPro" id="IPR002496">
    <property type="entry name" value="PRib_AMP_CycHydrolase_dom"/>
</dbReference>
<keyword evidence="10 15" id="KW-0547">Nucleotide-binding</keyword>
<sequence>MITNLKFDQNGLIPAVVQDAETGRVLMLAYMNEESLKKTVETGETWFFSRSRNELWHKGATSGHIQKVRRIDFDCDKDALLVQVEQTGVACHTGAATCFYQSLSGAENLDIGNFLPELERIIAERKVNKPEGSYVAKLFDKGLDRILKKVGEEAGEVIIAAKNEDRNELIYESGDLIFHLLVLLAEKDVAVSEVLSELARRHRPKPAEGQ</sequence>
<dbReference type="FunFam" id="1.10.287.1080:FF:000002">
    <property type="entry name" value="Histidine biosynthesis bifunctional protein HisIE"/>
    <property type="match status" value="1"/>
</dbReference>
<comment type="catalytic activity">
    <reaction evidence="2 15">
        <text>1-(5-phospho-beta-D-ribosyl)-ATP + H2O = 1-(5-phospho-beta-D-ribosyl)-5'-AMP + diphosphate + H(+)</text>
        <dbReference type="Rhea" id="RHEA:22828"/>
        <dbReference type="ChEBI" id="CHEBI:15377"/>
        <dbReference type="ChEBI" id="CHEBI:15378"/>
        <dbReference type="ChEBI" id="CHEBI:33019"/>
        <dbReference type="ChEBI" id="CHEBI:59457"/>
        <dbReference type="ChEBI" id="CHEBI:73183"/>
        <dbReference type="EC" id="3.6.1.31"/>
    </reaction>
</comment>
<dbReference type="Pfam" id="PF01503">
    <property type="entry name" value="PRA-PH"/>
    <property type="match status" value="1"/>
</dbReference>
<comment type="catalytic activity">
    <reaction evidence="1 15">
        <text>1-(5-phospho-beta-D-ribosyl)-5'-AMP + H2O = 1-(5-phospho-beta-D-ribosyl)-5-[(5-phospho-beta-D-ribosylamino)methylideneamino]imidazole-4-carboxamide</text>
        <dbReference type="Rhea" id="RHEA:20049"/>
        <dbReference type="ChEBI" id="CHEBI:15377"/>
        <dbReference type="ChEBI" id="CHEBI:58435"/>
        <dbReference type="ChEBI" id="CHEBI:59457"/>
        <dbReference type="EC" id="3.5.4.19"/>
    </reaction>
</comment>
<dbReference type="PANTHER" id="PTHR42945">
    <property type="entry name" value="HISTIDINE BIOSYNTHESIS BIFUNCTIONAL PROTEIN"/>
    <property type="match status" value="1"/>
</dbReference>
<evidence type="ECO:0000256" key="12">
    <source>
        <dbReference type="ARBA" id="ARBA00022840"/>
    </source>
</evidence>
<name>C0GFZ4_DETAL</name>
<dbReference type="PANTHER" id="PTHR42945:SF1">
    <property type="entry name" value="HISTIDINE BIOSYNTHESIS BIFUNCTIONAL PROTEIN HIS7"/>
    <property type="match status" value="1"/>
</dbReference>
<comment type="subcellular location">
    <subcellularLocation>
        <location evidence="3 15">Cytoplasm</location>
    </subcellularLocation>
</comment>
<evidence type="ECO:0000256" key="13">
    <source>
        <dbReference type="ARBA" id="ARBA00023102"/>
    </source>
</evidence>
<dbReference type="CDD" id="cd11534">
    <property type="entry name" value="NTP-PPase_HisIE_like"/>
    <property type="match status" value="1"/>
</dbReference>
<accession>C0GFZ4</accession>
<dbReference type="Gene3D" id="1.10.287.1080">
    <property type="entry name" value="MazG-like"/>
    <property type="match status" value="1"/>
</dbReference>
<keyword evidence="18" id="KW-1185">Reference proteome</keyword>
<dbReference type="SUPFAM" id="SSF141734">
    <property type="entry name" value="HisI-like"/>
    <property type="match status" value="1"/>
</dbReference>
<evidence type="ECO:0000259" key="16">
    <source>
        <dbReference type="Pfam" id="PF01502"/>
    </source>
</evidence>
<dbReference type="EC" id="3.6.1.31" evidence="15"/>
<evidence type="ECO:0000256" key="10">
    <source>
        <dbReference type="ARBA" id="ARBA00022741"/>
    </source>
</evidence>
<evidence type="ECO:0000256" key="2">
    <source>
        <dbReference type="ARBA" id="ARBA00001460"/>
    </source>
</evidence>
<evidence type="ECO:0000256" key="9">
    <source>
        <dbReference type="ARBA" id="ARBA00022605"/>
    </source>
</evidence>
<dbReference type="AlphaFoldDB" id="C0GFZ4"/>
<keyword evidence="13 15" id="KW-0368">Histidine biosynthesis</keyword>
<evidence type="ECO:0000256" key="14">
    <source>
        <dbReference type="ARBA" id="ARBA00023268"/>
    </source>
</evidence>
<comment type="caution">
    <text evidence="17">The sequence shown here is derived from an EMBL/GenBank/DDBJ whole genome shotgun (WGS) entry which is preliminary data.</text>
</comment>
<dbReference type="InterPro" id="IPR038019">
    <property type="entry name" value="PRib_AMP_CycHydrolase_sf"/>
</dbReference>
<feature type="region of interest" description="Phosphoribosyl-AMP cyclohydrolase" evidence="15">
    <location>
        <begin position="1"/>
        <end position="114"/>
    </location>
</feature>
<dbReference type="NCBIfam" id="NF000768">
    <property type="entry name" value="PRK00051.1"/>
    <property type="match status" value="1"/>
</dbReference>
<dbReference type="OrthoDB" id="9795769at2"/>
<dbReference type="HAMAP" id="MF_01019">
    <property type="entry name" value="HisIE"/>
    <property type="match status" value="1"/>
</dbReference>
<dbReference type="InterPro" id="IPR023019">
    <property type="entry name" value="His_synth_HisIE"/>
</dbReference>
<dbReference type="HAMAP" id="MF_01021">
    <property type="entry name" value="HisI"/>
    <property type="match status" value="1"/>
</dbReference>
<dbReference type="NCBIfam" id="TIGR03188">
    <property type="entry name" value="histidine_hisI"/>
    <property type="match status" value="1"/>
</dbReference>
<evidence type="ECO:0000313" key="17">
    <source>
        <dbReference type="EMBL" id="EEG77683.1"/>
    </source>
</evidence>